<dbReference type="CTD" id="1604"/>
<evidence type="ECO:0000256" key="3">
    <source>
        <dbReference type="ARBA" id="ARBA00022588"/>
    </source>
</evidence>
<keyword evidence="9" id="KW-0472">Membrane</keyword>
<dbReference type="PANTHER" id="PTHR19325">
    <property type="entry name" value="COMPLEMENT COMPONENT-RELATED SUSHI DOMAIN-CONTAINING"/>
    <property type="match status" value="1"/>
</dbReference>
<dbReference type="Pfam" id="PF00084">
    <property type="entry name" value="Sushi"/>
    <property type="match status" value="4"/>
</dbReference>
<keyword evidence="10" id="KW-1015">Disulfide bond</keyword>
<dbReference type="FunFam" id="2.10.70.10:FF:000079">
    <property type="entry name" value="Complement decay-accelerating factor"/>
    <property type="match status" value="1"/>
</dbReference>
<organism evidence="14 15">
    <name type="scientific">Orycteropus afer afer</name>
    <dbReference type="NCBI Taxonomy" id="1230840"/>
    <lineage>
        <taxon>Eukaryota</taxon>
        <taxon>Metazoa</taxon>
        <taxon>Chordata</taxon>
        <taxon>Craniata</taxon>
        <taxon>Vertebrata</taxon>
        <taxon>Euteleostomi</taxon>
        <taxon>Mammalia</taxon>
        <taxon>Eutheria</taxon>
        <taxon>Afrotheria</taxon>
        <taxon>Tubulidentata</taxon>
        <taxon>Orycteropodidae</taxon>
        <taxon>Orycteropus</taxon>
    </lineage>
</organism>
<evidence type="ECO:0000256" key="13">
    <source>
        <dbReference type="PROSITE-ProRule" id="PRU00302"/>
    </source>
</evidence>
<dbReference type="PANTHER" id="PTHR19325:SF317">
    <property type="entry name" value="COMPLEMENT DECAY-ACCELERATING FACTOR"/>
    <property type="match status" value="1"/>
</dbReference>
<dbReference type="PROSITE" id="PS50923">
    <property type="entry name" value="SUSHI"/>
    <property type="match status" value="4"/>
</dbReference>
<evidence type="ECO:0000256" key="8">
    <source>
        <dbReference type="ARBA" id="ARBA00022875"/>
    </source>
</evidence>
<dbReference type="InterPro" id="IPR000436">
    <property type="entry name" value="Sushi_SCR_CCP_dom"/>
</dbReference>
<dbReference type="GeneID" id="103208131"/>
<comment type="function">
    <text evidence="12">This protein recognizes C4b and C3b fragments that condense with cell-surface hydroxyl or amino groups when nascent C4b and C3b are locally generated during C4 and c3 activation. Interaction of daf with cell-associated C4b and C3b polypeptides interferes with their ability to catalyze the conversion of C2 and factor B to enzymatically active C2a and Bb and thereby prevents the formation of C4b2a and C3bBb, the amplification convertases of the complement cascade. Inhibits complement activation by destabilizing and preventing the formation of C3 and C5 convertases, which prevents complement damage.</text>
</comment>
<dbReference type="RefSeq" id="XP_007951995.2">
    <property type="nucleotide sequence ID" value="XM_007953804.2"/>
</dbReference>
<dbReference type="GO" id="GO:0005886">
    <property type="term" value="C:plasma membrane"/>
    <property type="evidence" value="ECO:0007669"/>
    <property type="project" value="UniProtKB-ARBA"/>
</dbReference>
<keyword evidence="7" id="KW-0391">Immunity</keyword>
<keyword evidence="8" id="KW-0180">Complement pathway</keyword>
<dbReference type="SMART" id="SM00032">
    <property type="entry name" value="CCP"/>
    <property type="match status" value="4"/>
</dbReference>
<evidence type="ECO:0000256" key="7">
    <source>
        <dbReference type="ARBA" id="ARBA00022859"/>
    </source>
</evidence>
<evidence type="ECO:0000256" key="11">
    <source>
        <dbReference type="ARBA" id="ARBA00023180"/>
    </source>
</evidence>
<name>A0A8B7AVJ3_ORYAF</name>
<evidence type="ECO:0000256" key="4">
    <source>
        <dbReference type="ARBA" id="ARBA00022659"/>
    </source>
</evidence>
<dbReference type="OrthoDB" id="406096at2759"/>
<keyword evidence="6" id="KW-0677">Repeat</keyword>
<protein>
    <submittedName>
        <fullName evidence="15">Complement decay-accelerating factor</fullName>
    </submittedName>
</protein>
<reference evidence="15" key="1">
    <citation type="submission" date="2025-08" db="UniProtKB">
        <authorList>
            <consortium name="RefSeq"/>
        </authorList>
    </citation>
    <scope>IDENTIFICATION</scope>
</reference>
<dbReference type="InterPro" id="IPR035976">
    <property type="entry name" value="Sushi/SCR/CCP_sf"/>
</dbReference>
<evidence type="ECO:0000256" key="10">
    <source>
        <dbReference type="ARBA" id="ARBA00023157"/>
    </source>
</evidence>
<dbReference type="FunFam" id="2.10.70.10:FF:000014">
    <property type="entry name" value="Membrane cofactor protein"/>
    <property type="match status" value="1"/>
</dbReference>
<proteinExistence type="inferred from homology"/>
<evidence type="ECO:0000256" key="2">
    <source>
        <dbReference type="ARBA" id="ARBA00010908"/>
    </source>
</evidence>
<comment type="similarity">
    <text evidence="2">Belongs to the receptors of complement activation (RCA) family.</text>
</comment>
<comment type="subcellular location">
    <subcellularLocation>
        <location evidence="1">Membrane</location>
    </subcellularLocation>
</comment>
<evidence type="ECO:0000256" key="12">
    <source>
        <dbReference type="ARBA" id="ARBA00045541"/>
    </source>
</evidence>
<sequence>MPLSPGAVSLFLRTMSPARQSAPAVLHLLQRLTLLLLCSPAVRGDCSLPPNIPNAQPSLGGLTSFPEQKIITYKCNEGFVKVPGKPDSVVCLKNSKWSEVAEFCNRSCDVPTKLPFASLKKLYSKQNYFPAGSTVEYECRVAYDRDNSLSGNLTCLQNFTWSKPAEFCKKKSCPEPGKIKNGHVNITTDILFGSPIYFSCDTGYKLVGATSSFCSNVRKKIEWSDPLPECKEIICPEPPEIDNGKIKGKKQNYVYGQSVTYKCTEGFTLMGKDSIQCIEKDDQGEWSGLPPTCKADLPATEPSLTTQKPTAANLPASEPPPAPQKPTSASASATNVPATVQNSLVSNTVPTKTSSAAQNPIKANTSAAQTTPRTQRSSTAKASFIQRRPTTQRSTVTRVPGSKGLQTTQTSAPMTATRGVAVPRATTHFHARSTSKGRGTLPSSGAMVLASGLIAGTVITGTIILVKIFRDYGKSGTHMYNIDSFAYDASNHGLADLAKEELKKKCTQVHRIFLVSLELFGGVDTIFIVVLFVLHVIIVFKTHRDVNEAKRKEFIVKSHSELTKTS</sequence>
<evidence type="ECO:0000256" key="5">
    <source>
        <dbReference type="ARBA" id="ARBA00022729"/>
    </source>
</evidence>
<evidence type="ECO:0000313" key="14">
    <source>
        <dbReference type="Proteomes" id="UP000694850"/>
    </source>
</evidence>
<evidence type="ECO:0000256" key="9">
    <source>
        <dbReference type="ARBA" id="ARBA00023136"/>
    </source>
</evidence>
<dbReference type="SUPFAM" id="SSF57535">
    <property type="entry name" value="Complement control module/SCR domain"/>
    <property type="match status" value="4"/>
</dbReference>
<dbReference type="FunFam" id="2.10.70.10:FF:000055">
    <property type="entry name" value="Complement decay-accelerating factor, GPI-anchored"/>
    <property type="match status" value="1"/>
</dbReference>
<keyword evidence="5" id="KW-0732">Signal</keyword>
<dbReference type="GO" id="GO:0045087">
    <property type="term" value="P:innate immune response"/>
    <property type="evidence" value="ECO:0007669"/>
    <property type="project" value="UniProtKB-KW"/>
</dbReference>
<gene>
    <name evidence="15" type="primary">CD55</name>
</gene>
<keyword evidence="11" id="KW-0325">Glycoprotein</keyword>
<dbReference type="CDD" id="cd00033">
    <property type="entry name" value="CCP"/>
    <property type="match status" value="4"/>
</dbReference>
<dbReference type="Proteomes" id="UP000694850">
    <property type="component" value="Unplaced"/>
</dbReference>
<evidence type="ECO:0000313" key="15">
    <source>
        <dbReference type="RefSeq" id="XP_007951995.2"/>
    </source>
</evidence>
<evidence type="ECO:0000256" key="6">
    <source>
        <dbReference type="ARBA" id="ARBA00022737"/>
    </source>
</evidence>
<dbReference type="AlphaFoldDB" id="A0A8B7AVJ3"/>
<dbReference type="Gene3D" id="2.10.70.10">
    <property type="entry name" value="Complement Module, domain 1"/>
    <property type="match status" value="4"/>
</dbReference>
<keyword evidence="3" id="KW-0399">Innate immunity</keyword>
<evidence type="ECO:0000256" key="1">
    <source>
        <dbReference type="ARBA" id="ARBA00004370"/>
    </source>
</evidence>
<keyword evidence="4 13" id="KW-0768">Sushi</keyword>
<comment type="caution">
    <text evidence="13">Lacks conserved residue(s) required for the propagation of feature annotation.</text>
</comment>
<dbReference type="GO" id="GO:0030449">
    <property type="term" value="P:regulation of complement activation"/>
    <property type="evidence" value="ECO:0007669"/>
    <property type="project" value="UniProtKB-ARBA"/>
</dbReference>
<accession>A0A8B7AVJ3</accession>
<keyword evidence="14" id="KW-1185">Reference proteome</keyword>
<dbReference type="InterPro" id="IPR050350">
    <property type="entry name" value="Compl-Cell_Adhes-Reg"/>
</dbReference>
<dbReference type="GO" id="GO:0006958">
    <property type="term" value="P:complement activation, classical pathway"/>
    <property type="evidence" value="ECO:0007669"/>
    <property type="project" value="UniProtKB-KW"/>
</dbReference>